<gene>
    <name evidence="1" type="ORF">QFC24_002724</name>
</gene>
<dbReference type="EMBL" id="JASBWV010000007">
    <property type="protein sequence ID" value="KAJ9125939.1"/>
    <property type="molecule type" value="Genomic_DNA"/>
</dbReference>
<accession>A0ACC2XRI0</accession>
<protein>
    <submittedName>
        <fullName evidence="1">Uncharacterized protein</fullName>
    </submittedName>
</protein>
<organism evidence="1 2">
    <name type="scientific">Naganishia onofrii</name>
    <dbReference type="NCBI Taxonomy" id="1851511"/>
    <lineage>
        <taxon>Eukaryota</taxon>
        <taxon>Fungi</taxon>
        <taxon>Dikarya</taxon>
        <taxon>Basidiomycota</taxon>
        <taxon>Agaricomycotina</taxon>
        <taxon>Tremellomycetes</taxon>
        <taxon>Filobasidiales</taxon>
        <taxon>Filobasidiaceae</taxon>
        <taxon>Naganishia</taxon>
    </lineage>
</organism>
<sequence length="304" mass="33934">MPSTIPTTVEPNQDGKLDTEAGDTTFSNAGLVRAMNGQQEEETEKAFTSNDEKDTSLSSRRSTSQSGEQTLADEDTTQQHQRLKDLSDVDALVALGKKRDKWYQLWRPKNGPPRPPPSLDDVDEIPLATASLLSQLTYAWVTPLMVLGYQRPLMATDLWKMDKSREASLLGNKFAEAYRKRGASAKEYNARLIDPMKPLRPSRYRKFKWRLELATHPRRRKTTDLPTVKASVGSIATASGRNLQALEEEWRNASGKRKASITMALNDTMSGFWAGGLYKVLGDTAQLMAPLLTKALINFSKEGE</sequence>
<evidence type="ECO:0000313" key="1">
    <source>
        <dbReference type="EMBL" id="KAJ9125939.1"/>
    </source>
</evidence>
<dbReference type="Proteomes" id="UP001234202">
    <property type="component" value="Unassembled WGS sequence"/>
</dbReference>
<comment type="caution">
    <text evidence="1">The sequence shown here is derived from an EMBL/GenBank/DDBJ whole genome shotgun (WGS) entry which is preliminary data.</text>
</comment>
<name>A0ACC2XRI0_9TREE</name>
<keyword evidence="2" id="KW-1185">Reference proteome</keyword>
<evidence type="ECO:0000313" key="2">
    <source>
        <dbReference type="Proteomes" id="UP001234202"/>
    </source>
</evidence>
<proteinExistence type="predicted"/>
<reference evidence="1" key="1">
    <citation type="submission" date="2023-04" db="EMBL/GenBank/DDBJ databases">
        <title>Draft Genome sequencing of Naganishia species isolated from polar environments using Oxford Nanopore Technology.</title>
        <authorList>
            <person name="Leo P."/>
            <person name="Venkateswaran K."/>
        </authorList>
    </citation>
    <scope>NUCLEOTIDE SEQUENCE</scope>
    <source>
        <strain evidence="1">DBVPG 5303</strain>
    </source>
</reference>